<evidence type="ECO:0000259" key="1">
    <source>
        <dbReference type="Pfam" id="PF00535"/>
    </source>
</evidence>
<reference evidence="2 3" key="1">
    <citation type="submission" date="2023-12" db="EMBL/GenBank/DDBJ databases">
        <title>A. evansii MAY27, complete genome.</title>
        <authorList>
            <person name="Wang Y."/>
        </authorList>
    </citation>
    <scope>NUCLEOTIDE SEQUENCE [LARGE SCALE GENOMIC DNA]</scope>
    <source>
        <strain evidence="2 3">MAY27</strain>
    </source>
</reference>
<dbReference type="PANTHER" id="PTHR43179:SF7">
    <property type="entry name" value="RHAMNOSYLTRANSFERASE WBBL"/>
    <property type="match status" value="1"/>
</dbReference>
<evidence type="ECO:0000313" key="3">
    <source>
        <dbReference type="Proteomes" id="UP001626593"/>
    </source>
</evidence>
<proteinExistence type="predicted"/>
<organism evidence="2 3">
    <name type="scientific">Aromatoleum evansii</name>
    <name type="common">Azoarcus evansii</name>
    <dbReference type="NCBI Taxonomy" id="59406"/>
    <lineage>
        <taxon>Bacteria</taxon>
        <taxon>Pseudomonadati</taxon>
        <taxon>Pseudomonadota</taxon>
        <taxon>Betaproteobacteria</taxon>
        <taxon>Rhodocyclales</taxon>
        <taxon>Rhodocyclaceae</taxon>
        <taxon>Aromatoleum</taxon>
    </lineage>
</organism>
<keyword evidence="2" id="KW-0328">Glycosyltransferase</keyword>
<dbReference type="InterPro" id="IPR001173">
    <property type="entry name" value="Glyco_trans_2-like"/>
</dbReference>
<dbReference type="InterPro" id="IPR029044">
    <property type="entry name" value="Nucleotide-diphossugar_trans"/>
</dbReference>
<dbReference type="PANTHER" id="PTHR43179">
    <property type="entry name" value="RHAMNOSYLTRANSFERASE WBBL"/>
    <property type="match status" value="1"/>
</dbReference>
<name>A0ABZ1AG30_AROEV</name>
<keyword evidence="2" id="KW-0808">Transferase</keyword>
<dbReference type="Proteomes" id="UP001626593">
    <property type="component" value="Chromosome"/>
</dbReference>
<gene>
    <name evidence="2" type="ORF">U5817_13680</name>
</gene>
<dbReference type="EMBL" id="CP141259">
    <property type="protein sequence ID" value="WRL44259.1"/>
    <property type="molecule type" value="Genomic_DNA"/>
</dbReference>
<protein>
    <submittedName>
        <fullName evidence="2">Glycosyltransferase family 2 protein</fullName>
        <ecNumber evidence="2">2.4.-.-</ecNumber>
    </submittedName>
</protein>
<dbReference type="Gene3D" id="3.90.550.10">
    <property type="entry name" value="Spore Coat Polysaccharide Biosynthesis Protein SpsA, Chain A"/>
    <property type="match status" value="1"/>
</dbReference>
<dbReference type="Pfam" id="PF00535">
    <property type="entry name" value="Glycos_transf_2"/>
    <property type="match status" value="1"/>
</dbReference>
<dbReference type="EC" id="2.4.-.-" evidence="2"/>
<evidence type="ECO:0000313" key="2">
    <source>
        <dbReference type="EMBL" id="WRL44259.1"/>
    </source>
</evidence>
<dbReference type="CDD" id="cd04186">
    <property type="entry name" value="GT_2_like_c"/>
    <property type="match status" value="1"/>
</dbReference>
<dbReference type="GO" id="GO:0016757">
    <property type="term" value="F:glycosyltransferase activity"/>
    <property type="evidence" value="ECO:0007669"/>
    <property type="project" value="UniProtKB-KW"/>
</dbReference>
<dbReference type="SUPFAM" id="SSF53448">
    <property type="entry name" value="Nucleotide-diphospho-sugar transferases"/>
    <property type="match status" value="1"/>
</dbReference>
<dbReference type="RefSeq" id="WP_407277707.1">
    <property type="nucleotide sequence ID" value="NZ_CP141259.1"/>
</dbReference>
<feature type="domain" description="Glycosyltransferase 2-like" evidence="1">
    <location>
        <begin position="16"/>
        <end position="140"/>
    </location>
</feature>
<accession>A0ABZ1AG30</accession>
<sequence length="333" mass="37003">MMNPVGPSEKKNPDVSVLIVNYNGLRFLDECLESIKTAFSRYSYEVVVVDNASSDGSQAFLQARSDIRYIESLENTGFTGGNNLAARSARGKVLLLLNNDTRIEGQLDSLIDQALAEQVGAAGSRLVYSDGRTQFSVGFHHRPIRLVLSWLGLEKKHRLPSIFRRMETDPAYYEQSHTPVDWVSGACLATRREIWERLCGFDEAFFMYCEDVDYCLRVRNAGFGIAFVAETLVIHYEGAGRPWIGKAALQRTGRSYSIYLAKHHNALVARAASLGLAAVFYMRAAALCAVSLSTSANQQKRQVINDKVKAYLIVGWQFARQTLLGVSAASDKI</sequence>
<keyword evidence="3" id="KW-1185">Reference proteome</keyword>